<proteinExistence type="inferred from homology"/>
<sequence length="92" mass="10330">MRVLHTYQWNTSSDLAGEMAALASSSIVFEDNKAYSQKLVHGARTLFKFSRDQQGRYSAGGADASIFYNSTNYYDEYVWGAAWLYYATGNSS</sequence>
<evidence type="ECO:0000256" key="3">
    <source>
        <dbReference type="ARBA" id="ARBA00012601"/>
    </source>
</evidence>
<dbReference type="EMBL" id="CAUOFW020000558">
    <property type="protein sequence ID" value="CAK9134674.1"/>
    <property type="molecule type" value="Genomic_DNA"/>
</dbReference>
<keyword evidence="11" id="KW-1185">Reference proteome</keyword>
<evidence type="ECO:0000313" key="10">
    <source>
        <dbReference type="EMBL" id="CAK9134674.1"/>
    </source>
</evidence>
<dbReference type="PANTHER" id="PTHR22298">
    <property type="entry name" value="ENDO-1,4-BETA-GLUCANASE"/>
    <property type="match status" value="1"/>
</dbReference>
<dbReference type="Pfam" id="PF00759">
    <property type="entry name" value="Glyco_hydro_9"/>
    <property type="match status" value="1"/>
</dbReference>
<protein>
    <recommendedName>
        <fullName evidence="3">cellulase</fullName>
        <ecNumber evidence="3">3.2.1.4</ecNumber>
    </recommendedName>
</protein>
<dbReference type="SUPFAM" id="SSF48208">
    <property type="entry name" value="Six-hairpin glycosidases"/>
    <property type="match status" value="1"/>
</dbReference>
<evidence type="ECO:0000256" key="5">
    <source>
        <dbReference type="ARBA" id="ARBA00023001"/>
    </source>
</evidence>
<keyword evidence="8" id="KW-0624">Polysaccharide degradation</keyword>
<keyword evidence="4" id="KW-0378">Hydrolase</keyword>
<dbReference type="Proteomes" id="UP001642360">
    <property type="component" value="Unassembled WGS sequence"/>
</dbReference>
<dbReference type="AlphaFoldDB" id="A0ABC8QPP2"/>
<keyword evidence="5" id="KW-0136">Cellulose degradation</keyword>
<dbReference type="InterPro" id="IPR001701">
    <property type="entry name" value="Glyco_hydro_9"/>
</dbReference>
<comment type="catalytic activity">
    <reaction evidence="1">
        <text>Endohydrolysis of (1-&gt;4)-beta-D-glucosidic linkages in cellulose, lichenin and cereal beta-D-glucans.</text>
        <dbReference type="EC" id="3.2.1.4"/>
    </reaction>
</comment>
<evidence type="ECO:0000256" key="8">
    <source>
        <dbReference type="ARBA" id="ARBA00023326"/>
    </source>
</evidence>
<comment type="similarity">
    <text evidence="2">Belongs to the glycosyl hydrolase 9 (cellulase E) family.</text>
</comment>
<comment type="caution">
    <text evidence="10">The sequence shown here is derived from an EMBL/GenBank/DDBJ whole genome shotgun (WGS) entry which is preliminary data.</text>
</comment>
<dbReference type="EC" id="3.2.1.4" evidence="3"/>
<accession>A0ABC8QPP2</accession>
<evidence type="ECO:0000256" key="2">
    <source>
        <dbReference type="ARBA" id="ARBA00007072"/>
    </source>
</evidence>
<evidence type="ECO:0000256" key="4">
    <source>
        <dbReference type="ARBA" id="ARBA00022801"/>
    </source>
</evidence>
<evidence type="ECO:0000259" key="9">
    <source>
        <dbReference type="Pfam" id="PF00759"/>
    </source>
</evidence>
<dbReference type="InterPro" id="IPR008928">
    <property type="entry name" value="6-hairpin_glycosidase_sf"/>
</dbReference>
<organism evidence="10 11">
    <name type="scientific">Ilex paraguariensis</name>
    <name type="common">yerba mate</name>
    <dbReference type="NCBI Taxonomy" id="185542"/>
    <lineage>
        <taxon>Eukaryota</taxon>
        <taxon>Viridiplantae</taxon>
        <taxon>Streptophyta</taxon>
        <taxon>Embryophyta</taxon>
        <taxon>Tracheophyta</taxon>
        <taxon>Spermatophyta</taxon>
        <taxon>Magnoliopsida</taxon>
        <taxon>eudicotyledons</taxon>
        <taxon>Gunneridae</taxon>
        <taxon>Pentapetalae</taxon>
        <taxon>asterids</taxon>
        <taxon>campanulids</taxon>
        <taxon>Aquifoliales</taxon>
        <taxon>Aquifoliaceae</taxon>
        <taxon>Ilex</taxon>
    </lineage>
</organism>
<evidence type="ECO:0000256" key="6">
    <source>
        <dbReference type="ARBA" id="ARBA00023277"/>
    </source>
</evidence>
<dbReference type="GO" id="GO:0008810">
    <property type="term" value="F:cellulase activity"/>
    <property type="evidence" value="ECO:0007669"/>
    <property type="project" value="UniProtKB-EC"/>
</dbReference>
<name>A0ABC8QPP2_9AQUA</name>
<dbReference type="Gene3D" id="1.50.10.10">
    <property type="match status" value="1"/>
</dbReference>
<keyword evidence="6" id="KW-0119">Carbohydrate metabolism</keyword>
<dbReference type="GO" id="GO:0030245">
    <property type="term" value="P:cellulose catabolic process"/>
    <property type="evidence" value="ECO:0007669"/>
    <property type="project" value="UniProtKB-KW"/>
</dbReference>
<reference evidence="10 11" key="1">
    <citation type="submission" date="2024-02" db="EMBL/GenBank/DDBJ databases">
        <authorList>
            <person name="Vignale AGUSTIN F."/>
            <person name="Sosa J E."/>
            <person name="Modenutti C."/>
        </authorList>
    </citation>
    <scope>NUCLEOTIDE SEQUENCE [LARGE SCALE GENOMIC DNA]</scope>
</reference>
<feature type="domain" description="Glycoside hydrolase family 9" evidence="9">
    <location>
        <begin position="8"/>
        <end position="91"/>
    </location>
</feature>
<dbReference type="InterPro" id="IPR012341">
    <property type="entry name" value="6hp_glycosidase-like_sf"/>
</dbReference>
<evidence type="ECO:0000256" key="7">
    <source>
        <dbReference type="ARBA" id="ARBA00023295"/>
    </source>
</evidence>
<gene>
    <name evidence="10" type="ORF">ILEXP_LOCUS1607</name>
</gene>
<evidence type="ECO:0000256" key="1">
    <source>
        <dbReference type="ARBA" id="ARBA00000966"/>
    </source>
</evidence>
<evidence type="ECO:0000313" key="11">
    <source>
        <dbReference type="Proteomes" id="UP001642360"/>
    </source>
</evidence>
<keyword evidence="7" id="KW-0326">Glycosidase</keyword>